<dbReference type="KEGG" id="salb:XNR_4016"/>
<dbReference type="InterPro" id="IPR049445">
    <property type="entry name" value="TetR_SbtR-like_C"/>
</dbReference>
<dbReference type="GO" id="GO:0003700">
    <property type="term" value="F:DNA-binding transcription factor activity"/>
    <property type="evidence" value="ECO:0007669"/>
    <property type="project" value="TreeGrafter"/>
</dbReference>
<dbReference type="EMBL" id="BNDZ01000005">
    <property type="protein sequence ID" value="GHI48177.1"/>
    <property type="molecule type" value="Genomic_DNA"/>
</dbReference>
<dbReference type="Pfam" id="PF00440">
    <property type="entry name" value="TetR_N"/>
    <property type="match status" value="1"/>
</dbReference>
<sequence length="191" mass="20616">MPTETDQRPLRADARRNRERLLVEARRAFAAHGTDTSLEEIARRAGVGIGTLYRHFPHREALLSAVFADAVGELLERARVLLEAERPCAALVEWLRSLITHASEYQGLSGALMSASSGTGSELSRCSDPMRDAGAALLGRAQEAGVVRPDISIGDLLQLTNAIALAAEATPDEPELADRLLSLTLRGIRPD</sequence>
<dbReference type="Proteomes" id="UP000292095">
    <property type="component" value="Unassembled WGS sequence"/>
</dbReference>
<evidence type="ECO:0000256" key="2">
    <source>
        <dbReference type="ARBA" id="ARBA00023125"/>
    </source>
</evidence>
<dbReference type="PANTHER" id="PTHR30055">
    <property type="entry name" value="HTH-TYPE TRANSCRIPTIONAL REGULATOR RUTR"/>
    <property type="match status" value="1"/>
</dbReference>
<dbReference type="PRINTS" id="PR00455">
    <property type="entry name" value="HTHTETR"/>
</dbReference>
<accession>A0A2M9SS89</accession>
<evidence type="ECO:0000259" key="5">
    <source>
        <dbReference type="PROSITE" id="PS50977"/>
    </source>
</evidence>
<name>A0A126Y6U8_9ACTN</name>
<evidence type="ECO:0000313" key="9">
    <source>
        <dbReference type="EMBL" id="TWV19730.1"/>
    </source>
</evidence>
<dbReference type="InterPro" id="IPR009057">
    <property type="entry name" value="Homeodomain-like_sf"/>
</dbReference>
<keyword evidence="3" id="KW-0804">Transcription</keyword>
<dbReference type="EMBL" id="VOGX01000054">
    <property type="protein sequence ID" value="TWV19730.1"/>
    <property type="molecule type" value="Genomic_DNA"/>
</dbReference>
<evidence type="ECO:0000256" key="1">
    <source>
        <dbReference type="ARBA" id="ARBA00023015"/>
    </source>
</evidence>
<dbReference type="EMBL" id="PKLK01000025">
    <property type="protein sequence ID" value="RZE36151.1"/>
    <property type="molecule type" value="Genomic_DNA"/>
</dbReference>
<keyword evidence="2 4" id="KW-0238">DNA-binding</keyword>
<reference evidence="10 11" key="1">
    <citation type="submission" date="2017-12" db="EMBL/GenBank/DDBJ databases">
        <title>Population genomics insights into the ecological differentiation and adaptive evolution in streptomycetes.</title>
        <authorList>
            <person name="Li Y."/>
            <person name="Huang Y."/>
        </authorList>
    </citation>
    <scope>NUCLEOTIDE SEQUENCE [LARGE SCALE GENOMIC DNA]</scope>
    <source>
        <strain evidence="8 10">FXJ.2339</strain>
        <strain evidence="7 11">NBRC 100770</strain>
    </source>
</reference>
<evidence type="ECO:0000256" key="3">
    <source>
        <dbReference type="ARBA" id="ARBA00023163"/>
    </source>
</evidence>
<reference evidence="6" key="4">
    <citation type="submission" date="2022-09" db="EMBL/GenBank/DDBJ databases">
        <title>Whole genome shotgun sequence of Streptomyces albidoflavus NBRC 12854.</title>
        <authorList>
            <person name="Komaki H."/>
            <person name="Tamura T."/>
        </authorList>
    </citation>
    <scope>NUCLEOTIDE SEQUENCE</scope>
    <source>
        <strain evidence="6">NBRC 12854</strain>
    </source>
</reference>
<dbReference type="Pfam" id="PF21597">
    <property type="entry name" value="TetR_C_43"/>
    <property type="match status" value="1"/>
</dbReference>
<dbReference type="Gene3D" id="1.10.357.10">
    <property type="entry name" value="Tetracycline Repressor, domain 2"/>
    <property type="match status" value="1"/>
</dbReference>
<evidence type="ECO:0000313" key="6">
    <source>
        <dbReference type="EMBL" id="GHI48177.1"/>
    </source>
</evidence>
<proteinExistence type="predicted"/>
<dbReference type="SUPFAM" id="SSF46689">
    <property type="entry name" value="Homeodomain-like"/>
    <property type="match status" value="1"/>
</dbReference>
<protein>
    <submittedName>
        <fullName evidence="7">TetR family transcriptional regulator</fullName>
    </submittedName>
    <submittedName>
        <fullName evidence="9">TetR/AcrR family transcriptional regulator</fullName>
    </submittedName>
</protein>
<dbReference type="Proteomes" id="UP000318052">
    <property type="component" value="Unassembled WGS sequence"/>
</dbReference>
<evidence type="ECO:0000313" key="11">
    <source>
        <dbReference type="Proteomes" id="UP000292693"/>
    </source>
</evidence>
<evidence type="ECO:0000313" key="12">
    <source>
        <dbReference type="Proteomes" id="UP000318052"/>
    </source>
</evidence>
<evidence type="ECO:0000313" key="8">
    <source>
        <dbReference type="EMBL" id="RZE36151.1"/>
    </source>
</evidence>
<dbReference type="SUPFAM" id="SSF48498">
    <property type="entry name" value="Tetracyclin repressor-like, C-terminal domain"/>
    <property type="match status" value="1"/>
</dbReference>
<dbReference type="PROSITE" id="PS50977">
    <property type="entry name" value="HTH_TETR_2"/>
    <property type="match status" value="1"/>
</dbReference>
<evidence type="ECO:0000256" key="4">
    <source>
        <dbReference type="PROSITE-ProRule" id="PRU00335"/>
    </source>
</evidence>
<organism evidence="7 11">
    <name type="scientific">Streptomyces albidoflavus</name>
    <dbReference type="NCBI Taxonomy" id="1886"/>
    <lineage>
        <taxon>Bacteria</taxon>
        <taxon>Bacillati</taxon>
        <taxon>Actinomycetota</taxon>
        <taxon>Actinomycetes</taxon>
        <taxon>Kitasatosporales</taxon>
        <taxon>Streptomycetaceae</taxon>
        <taxon>Streptomyces</taxon>
        <taxon>Streptomyces albidoflavus group</taxon>
    </lineage>
</organism>
<dbReference type="GO" id="GO:0000976">
    <property type="term" value="F:transcription cis-regulatory region binding"/>
    <property type="evidence" value="ECO:0007669"/>
    <property type="project" value="TreeGrafter"/>
</dbReference>
<evidence type="ECO:0000313" key="7">
    <source>
        <dbReference type="EMBL" id="RZE18588.1"/>
    </source>
</evidence>
<reference evidence="9" key="3">
    <citation type="submission" date="2019-07" db="EMBL/GenBank/DDBJ databases">
        <authorList>
            <person name="Pylro V."/>
            <person name="Dias A."/>
            <person name="Andreote F."/>
            <person name="Varani A."/>
            <person name="Andreote C."/>
            <person name="Bernardo E."/>
            <person name="Martins T."/>
        </authorList>
    </citation>
    <scope>NUCLEOTIDE SEQUENCE</scope>
    <source>
        <strain evidence="9">77</strain>
    </source>
</reference>
<keyword evidence="12" id="KW-1185">Reference proteome</keyword>
<dbReference type="PANTHER" id="PTHR30055:SF234">
    <property type="entry name" value="HTH-TYPE TRANSCRIPTIONAL REGULATOR BETI"/>
    <property type="match status" value="1"/>
</dbReference>
<keyword evidence="1" id="KW-0805">Transcription regulation</keyword>
<dbReference type="EMBL" id="PKLL01000025">
    <property type="protein sequence ID" value="RZE18588.1"/>
    <property type="molecule type" value="Genomic_DNA"/>
</dbReference>
<comment type="caution">
    <text evidence="7">The sequence shown here is derived from an EMBL/GenBank/DDBJ whole genome shotgun (WGS) entry which is preliminary data.</text>
</comment>
<dbReference type="InterPro" id="IPR001647">
    <property type="entry name" value="HTH_TetR"/>
</dbReference>
<evidence type="ECO:0000313" key="10">
    <source>
        <dbReference type="Proteomes" id="UP000292095"/>
    </source>
</evidence>
<dbReference type="Proteomes" id="UP001051844">
    <property type="component" value="Unassembled WGS sequence"/>
</dbReference>
<dbReference type="InterPro" id="IPR036271">
    <property type="entry name" value="Tet_transcr_reg_TetR-rel_C_sf"/>
</dbReference>
<dbReference type="AlphaFoldDB" id="A0A126Y6U8"/>
<dbReference type="RefSeq" id="WP_008411123.1">
    <property type="nucleotide sequence ID" value="NC_020990.1"/>
</dbReference>
<dbReference type="Proteomes" id="UP000292693">
    <property type="component" value="Unassembled WGS sequence"/>
</dbReference>
<dbReference type="InterPro" id="IPR050109">
    <property type="entry name" value="HTH-type_TetR-like_transc_reg"/>
</dbReference>
<gene>
    <name evidence="8" type="ORF">C0Q91_21230</name>
    <name evidence="7" type="ORF">C0Q92_21015</name>
    <name evidence="9" type="ORF">FRZ02_26105</name>
    <name evidence="6" type="ORF">ScoT_43510</name>
</gene>
<feature type="domain" description="HTH tetR-type" evidence="5">
    <location>
        <begin position="15"/>
        <end position="74"/>
    </location>
</feature>
<feature type="DNA-binding region" description="H-T-H motif" evidence="4">
    <location>
        <begin position="37"/>
        <end position="56"/>
    </location>
</feature>
<accession>A0A126Y6U8</accession>
<reference evidence="12" key="2">
    <citation type="journal article" date="2019" name="Microbiol. Resour. Announc.">
        <title>Draft Genomic Sequences of Streptomyces misionensis and Streptomyces albidoflavus, bacteria applied for phytopathogen biocontrol.</title>
        <authorList>
            <person name="Pylro V."/>
            <person name="Dias A."/>
            <person name="Andreote F."/>
            <person name="Varani A."/>
            <person name="Andreote C."/>
            <person name="Bernardo E."/>
            <person name="Martins T."/>
        </authorList>
    </citation>
    <scope>NUCLEOTIDE SEQUENCE [LARGE SCALE GENOMIC DNA]</scope>
    <source>
        <strain evidence="12">77</strain>
    </source>
</reference>